<feature type="binding site" evidence="10">
    <location>
        <position position="147"/>
    </location>
    <ligand>
        <name>FAD</name>
        <dbReference type="ChEBI" id="CHEBI:57692"/>
    </ligand>
</feature>
<dbReference type="Pfam" id="PF00970">
    <property type="entry name" value="FAD_binding_6"/>
    <property type="match status" value="1"/>
</dbReference>
<keyword evidence="3 10" id="KW-0285">Flavoprotein</keyword>
<dbReference type="PROSITE" id="PS51384">
    <property type="entry name" value="FAD_FR"/>
    <property type="match status" value="1"/>
</dbReference>
<evidence type="ECO:0000256" key="10">
    <source>
        <dbReference type="PIRSR" id="PIRSR601834-1"/>
    </source>
</evidence>
<evidence type="ECO:0000256" key="5">
    <source>
        <dbReference type="ARBA" id="ARBA00022787"/>
    </source>
</evidence>
<dbReference type="InterPro" id="IPR017938">
    <property type="entry name" value="Riboflavin_synthase-like_b-brl"/>
</dbReference>
<sequence>MGSSLGKTAGSGSEGQETCIFKKLAPVVGFALGAGLVVYYMRRKESIEQDNSKGFKPSMSGFLQTCERDESDCFQMKLTEKIVLNHDSYIFRFGFPDKEQEFGLELGGHILFYADCPDPENGNEVSEVKRKYTPISGLDQKGYVDFLVKIYRAGDHPKFPNGGRMTRYLEGLEVGDSVKMRGPVSKKVYKGDCNWILSGEPHKMTHLGGVLGGSGITPFFQYMKAVVDNKDPLKISIVYGNKTEKDILLKDELDELQKQYPENIKIHYIIDKPEDPENWDSDVGYITREILEEHLPPPGPETMVIPIGPKPMNKLTRELLHDYTFY</sequence>
<comment type="cofactor">
    <cofactor evidence="1 10">
        <name>FAD</name>
        <dbReference type="ChEBI" id="CHEBI:57692"/>
    </cofactor>
</comment>
<dbReference type="PRINTS" id="PR00406">
    <property type="entry name" value="CYTB5RDTASE"/>
</dbReference>
<dbReference type="CDD" id="cd06183">
    <property type="entry name" value="cyt_b5_reduct_like"/>
    <property type="match status" value="1"/>
</dbReference>
<feature type="domain" description="FAD-binding FR-type" evidence="11">
    <location>
        <begin position="71"/>
        <end position="190"/>
    </location>
</feature>
<evidence type="ECO:0000259" key="11">
    <source>
        <dbReference type="PROSITE" id="PS51384"/>
    </source>
</evidence>
<evidence type="ECO:0000313" key="13">
    <source>
        <dbReference type="Proteomes" id="UP001295684"/>
    </source>
</evidence>
<evidence type="ECO:0000256" key="1">
    <source>
        <dbReference type="ARBA" id="ARBA00001974"/>
    </source>
</evidence>
<dbReference type="PANTHER" id="PTHR19370">
    <property type="entry name" value="NADH-CYTOCHROME B5 REDUCTASE"/>
    <property type="match status" value="1"/>
</dbReference>
<comment type="subcellular location">
    <subcellularLocation>
        <location evidence="2">Mitochondrion outer membrane</location>
    </subcellularLocation>
</comment>
<dbReference type="GO" id="GO:0016491">
    <property type="term" value="F:oxidoreductase activity"/>
    <property type="evidence" value="ECO:0007669"/>
    <property type="project" value="UniProtKB-KW"/>
</dbReference>
<keyword evidence="8" id="KW-0560">Oxidoreductase</keyword>
<dbReference type="Gene3D" id="2.40.30.10">
    <property type="entry name" value="Translation factors"/>
    <property type="match status" value="1"/>
</dbReference>
<keyword evidence="6 10" id="KW-0274">FAD</keyword>
<evidence type="ECO:0000313" key="12">
    <source>
        <dbReference type="EMBL" id="CAI2374187.1"/>
    </source>
</evidence>
<dbReference type="SUPFAM" id="SSF63380">
    <property type="entry name" value="Riboflavin synthase domain-like"/>
    <property type="match status" value="1"/>
</dbReference>
<evidence type="ECO:0000256" key="7">
    <source>
        <dbReference type="ARBA" id="ARBA00022989"/>
    </source>
</evidence>
<dbReference type="AlphaFoldDB" id="A0AAD1XK63"/>
<dbReference type="InterPro" id="IPR008333">
    <property type="entry name" value="Cbr1-like_FAD-bd_dom"/>
</dbReference>
<keyword evidence="5" id="KW-0496">Mitochondrion</keyword>
<dbReference type="Gene3D" id="3.40.50.80">
    <property type="entry name" value="Nucleotide-binding domain of ferredoxin-NADP reductase (FNR) module"/>
    <property type="match status" value="1"/>
</dbReference>
<dbReference type="EMBL" id="CAMPGE010015573">
    <property type="protein sequence ID" value="CAI2374187.1"/>
    <property type="molecule type" value="Genomic_DNA"/>
</dbReference>
<feature type="binding site" evidence="10">
    <location>
        <position position="132"/>
    </location>
    <ligand>
        <name>FAD</name>
        <dbReference type="ChEBI" id="CHEBI:57692"/>
    </ligand>
</feature>
<dbReference type="InterPro" id="IPR001834">
    <property type="entry name" value="CBR-like"/>
</dbReference>
<evidence type="ECO:0000256" key="8">
    <source>
        <dbReference type="ARBA" id="ARBA00023002"/>
    </source>
</evidence>
<protein>
    <recommendedName>
        <fullName evidence="11">FAD-binding FR-type domain-containing protein</fullName>
    </recommendedName>
</protein>
<dbReference type="InterPro" id="IPR039261">
    <property type="entry name" value="FNR_nucleotide-bd"/>
</dbReference>
<dbReference type="Pfam" id="PF00175">
    <property type="entry name" value="NAD_binding_1"/>
    <property type="match status" value="1"/>
</dbReference>
<dbReference type="InterPro" id="IPR017927">
    <property type="entry name" value="FAD-bd_FR_type"/>
</dbReference>
<keyword evidence="7" id="KW-1133">Transmembrane helix</keyword>
<comment type="caution">
    <text evidence="12">The sequence shown here is derived from an EMBL/GenBank/DDBJ whole genome shotgun (WGS) entry which is preliminary data.</text>
</comment>
<evidence type="ECO:0000256" key="4">
    <source>
        <dbReference type="ARBA" id="ARBA00022692"/>
    </source>
</evidence>
<feature type="binding site" evidence="10">
    <location>
        <position position="130"/>
    </location>
    <ligand>
        <name>FAD</name>
        <dbReference type="ChEBI" id="CHEBI:57692"/>
    </ligand>
</feature>
<evidence type="ECO:0000256" key="3">
    <source>
        <dbReference type="ARBA" id="ARBA00022630"/>
    </source>
</evidence>
<accession>A0AAD1XK63</accession>
<feature type="binding site" evidence="10">
    <location>
        <position position="165"/>
    </location>
    <ligand>
        <name>FAD</name>
        <dbReference type="ChEBI" id="CHEBI:57692"/>
    </ligand>
</feature>
<dbReference type="FunFam" id="3.40.50.80:FF:000019">
    <property type="entry name" value="NADH-cytochrome b5 reductase"/>
    <property type="match status" value="1"/>
</dbReference>
<dbReference type="GO" id="GO:0071949">
    <property type="term" value="F:FAD binding"/>
    <property type="evidence" value="ECO:0007669"/>
    <property type="project" value="TreeGrafter"/>
</dbReference>
<dbReference type="InterPro" id="IPR001433">
    <property type="entry name" value="OxRdtase_FAD/NAD-bd"/>
</dbReference>
<dbReference type="GO" id="GO:0005741">
    <property type="term" value="C:mitochondrial outer membrane"/>
    <property type="evidence" value="ECO:0007669"/>
    <property type="project" value="UniProtKB-SubCell"/>
</dbReference>
<evidence type="ECO:0000256" key="2">
    <source>
        <dbReference type="ARBA" id="ARBA00004294"/>
    </source>
</evidence>
<dbReference type="PANTHER" id="PTHR19370:SF185">
    <property type="entry name" value="NADH-CYTOCHROME B5 REDUCTASE"/>
    <property type="match status" value="1"/>
</dbReference>
<reference evidence="12" key="1">
    <citation type="submission" date="2023-07" db="EMBL/GenBank/DDBJ databases">
        <authorList>
            <consortium name="AG Swart"/>
            <person name="Singh M."/>
            <person name="Singh A."/>
            <person name="Seah K."/>
            <person name="Emmerich C."/>
        </authorList>
    </citation>
    <scope>NUCLEOTIDE SEQUENCE</scope>
    <source>
        <strain evidence="12">DP1</strain>
    </source>
</reference>
<dbReference type="Proteomes" id="UP001295684">
    <property type="component" value="Unassembled WGS sequence"/>
</dbReference>
<keyword evidence="5" id="KW-1000">Mitochondrion outer membrane</keyword>
<name>A0AAD1XK63_EUPCR</name>
<feature type="binding site" evidence="10">
    <location>
        <position position="149"/>
    </location>
    <ligand>
        <name>FAD</name>
        <dbReference type="ChEBI" id="CHEBI:57692"/>
    </ligand>
</feature>
<gene>
    <name evidence="12" type="ORF">ECRASSUSDP1_LOCUS15539</name>
</gene>
<keyword evidence="4" id="KW-0812">Transmembrane</keyword>
<evidence type="ECO:0000256" key="9">
    <source>
        <dbReference type="ARBA" id="ARBA00023136"/>
    </source>
</evidence>
<keyword evidence="9" id="KW-0472">Membrane</keyword>
<dbReference type="SUPFAM" id="SSF52343">
    <property type="entry name" value="Ferredoxin reductase-like, C-terminal NADP-linked domain"/>
    <property type="match status" value="1"/>
</dbReference>
<proteinExistence type="predicted"/>
<keyword evidence="13" id="KW-1185">Reference proteome</keyword>
<feature type="binding site" evidence="10">
    <location>
        <position position="217"/>
    </location>
    <ligand>
        <name>FAD</name>
        <dbReference type="ChEBI" id="CHEBI:57692"/>
    </ligand>
</feature>
<organism evidence="12 13">
    <name type="scientific">Euplotes crassus</name>
    <dbReference type="NCBI Taxonomy" id="5936"/>
    <lineage>
        <taxon>Eukaryota</taxon>
        <taxon>Sar</taxon>
        <taxon>Alveolata</taxon>
        <taxon>Ciliophora</taxon>
        <taxon>Intramacronucleata</taxon>
        <taxon>Spirotrichea</taxon>
        <taxon>Hypotrichia</taxon>
        <taxon>Euplotida</taxon>
        <taxon>Euplotidae</taxon>
        <taxon>Moneuplotes</taxon>
    </lineage>
</organism>
<evidence type="ECO:0000256" key="6">
    <source>
        <dbReference type="ARBA" id="ARBA00022827"/>
    </source>
</evidence>